<accession>A0A5B8XXK7</accession>
<reference evidence="5 6" key="1">
    <citation type="submission" date="2019-08" db="EMBL/GenBank/DDBJ databases">
        <authorList>
            <person name="Liang Q."/>
        </authorList>
    </citation>
    <scope>NUCLEOTIDE SEQUENCE [LARGE SCALE GENOMIC DNA]</scope>
    <source>
        <strain evidence="5 6">V1718</strain>
    </source>
</reference>
<dbReference type="RefSeq" id="WP_146960821.1">
    <property type="nucleotide sequence ID" value="NZ_CP042467.1"/>
</dbReference>
<feature type="domain" description="SbsA Ig-like" evidence="4">
    <location>
        <begin position="26"/>
        <end position="126"/>
    </location>
</feature>
<dbReference type="InterPro" id="IPR024038">
    <property type="entry name" value="MYXO-CTERM"/>
</dbReference>
<evidence type="ECO:0000259" key="4">
    <source>
        <dbReference type="Pfam" id="PF13205"/>
    </source>
</evidence>
<feature type="region of interest" description="Disordered" evidence="2">
    <location>
        <begin position="243"/>
        <end position="275"/>
    </location>
</feature>
<evidence type="ECO:0000256" key="3">
    <source>
        <dbReference type="SAM" id="SignalP"/>
    </source>
</evidence>
<protein>
    <recommendedName>
        <fullName evidence="4">SbsA Ig-like domain-containing protein</fullName>
    </recommendedName>
</protein>
<sequence length="342" mass="35462">MKILLVSILLFLAPALGFACEAGFCVKSTVPADAATDVPIDSKIFVYFDTTPGFAEPQAGLALVEVDSQQGVLASVEVFEGNNPYSEVSNKVAVIEPLTTLSPNMEYQVVFGEGSVCGDANFSFTTGAAAAAEPIFAGATALTAQCRRAPMEFNSCDDDSAYPRVGFSIEAEAAENVAGYRVYRSGFDGVALVPELPARAELLPGDVRPEECFVVKAVGLQGTEIGDAEVCVTTDAVCDDSTEEDMGISDMGVSDMGVSDMGTTDMGTTDMGTTDMGTTDMGIADMGDDLASDIRADMGTTVLGGDEGCGCRSGGSGGSEGFGPWLLIAIGAFLYRRRNSAT</sequence>
<feature type="signal peptide" evidence="3">
    <location>
        <begin position="1"/>
        <end position="19"/>
    </location>
</feature>
<evidence type="ECO:0000313" key="6">
    <source>
        <dbReference type="Proteomes" id="UP000321595"/>
    </source>
</evidence>
<keyword evidence="1 3" id="KW-0732">Signal</keyword>
<organism evidence="5 6">
    <name type="scientific">Microvenator marinus</name>
    <dbReference type="NCBI Taxonomy" id="2600177"/>
    <lineage>
        <taxon>Bacteria</taxon>
        <taxon>Deltaproteobacteria</taxon>
        <taxon>Bradymonadales</taxon>
        <taxon>Microvenatoraceae</taxon>
        <taxon>Microvenator</taxon>
    </lineage>
</organism>
<feature type="chain" id="PRO_5022833546" description="SbsA Ig-like domain-containing protein" evidence="3">
    <location>
        <begin position="20"/>
        <end position="342"/>
    </location>
</feature>
<dbReference type="Proteomes" id="UP000321595">
    <property type="component" value="Chromosome"/>
</dbReference>
<dbReference type="KEGG" id="bbae:FRD01_14470"/>
<dbReference type="AlphaFoldDB" id="A0A5B8XXK7"/>
<evidence type="ECO:0000256" key="2">
    <source>
        <dbReference type="SAM" id="MobiDB-lite"/>
    </source>
</evidence>
<dbReference type="NCBIfam" id="TIGR03901">
    <property type="entry name" value="MYXO-CTERM"/>
    <property type="match status" value="1"/>
</dbReference>
<keyword evidence="6" id="KW-1185">Reference proteome</keyword>
<evidence type="ECO:0000313" key="5">
    <source>
        <dbReference type="EMBL" id="QED28416.1"/>
    </source>
</evidence>
<name>A0A5B8XXK7_9DELT</name>
<dbReference type="Pfam" id="PF13205">
    <property type="entry name" value="Big_5"/>
    <property type="match status" value="1"/>
</dbReference>
<dbReference type="PROSITE" id="PS51257">
    <property type="entry name" value="PROKAR_LIPOPROTEIN"/>
    <property type="match status" value="1"/>
</dbReference>
<gene>
    <name evidence="5" type="ORF">FRD01_14470</name>
</gene>
<dbReference type="InterPro" id="IPR032812">
    <property type="entry name" value="SbsA_Ig"/>
</dbReference>
<dbReference type="EMBL" id="CP042467">
    <property type="protein sequence ID" value="QED28416.1"/>
    <property type="molecule type" value="Genomic_DNA"/>
</dbReference>
<feature type="compositionally biased region" description="Low complexity" evidence="2">
    <location>
        <begin position="255"/>
        <end position="275"/>
    </location>
</feature>
<evidence type="ECO:0000256" key="1">
    <source>
        <dbReference type="ARBA" id="ARBA00022729"/>
    </source>
</evidence>
<proteinExistence type="predicted"/>